<organism evidence="3 4">
    <name type="scientific">Arthrobacter cheniae</name>
    <dbReference type="NCBI Taxonomy" id="1258888"/>
    <lineage>
        <taxon>Bacteria</taxon>
        <taxon>Bacillati</taxon>
        <taxon>Actinomycetota</taxon>
        <taxon>Actinomycetes</taxon>
        <taxon>Micrococcales</taxon>
        <taxon>Micrococcaceae</taxon>
        <taxon>Arthrobacter</taxon>
    </lineage>
</organism>
<gene>
    <name evidence="3" type="ORF">D6T63_11940</name>
</gene>
<dbReference type="Gene3D" id="6.10.250.2410">
    <property type="match status" value="1"/>
</dbReference>
<dbReference type="Pfam" id="PF02616">
    <property type="entry name" value="SMC_ScpA"/>
    <property type="match status" value="1"/>
</dbReference>
<dbReference type="Proteomes" id="UP000272560">
    <property type="component" value="Unassembled WGS sequence"/>
</dbReference>
<comment type="caution">
    <text evidence="3">The sequence shown here is derived from an EMBL/GenBank/DDBJ whole genome shotgun (WGS) entry which is preliminary data.</text>
</comment>
<sequence>MATIAPTAEKTVFEVRLTNFSGPFDLLLNLISRRELDITEIALAEVTDEFIAHIRRIQAAEGEWKLDEASEFLVVAATLLDLKAARLLPAGAVEDEEDIALLEARDLLFARLLQYRAFKEMARHLAERFEMEDARHPRNAPLEPQFSRLLPELLWKHSPEEFAALAAKILSPRQEKPAKVSIEHLHAPPVSVRDQAVVLQNLLLARGPLSFRQLTEDADSRLLLVVRFLALLDLFRDGAISFEQAAPLSELVVRWSAGELSRPADRLTGDVEGGGIPEDGARRSVPGRIQRNGLEVARYG</sequence>
<evidence type="ECO:0000313" key="3">
    <source>
        <dbReference type="EMBL" id="RJT79298.1"/>
    </source>
</evidence>
<accession>A0A3A5M3E6</accession>
<evidence type="ECO:0000256" key="1">
    <source>
        <dbReference type="ARBA" id="ARBA00022829"/>
    </source>
</evidence>
<evidence type="ECO:0000256" key="2">
    <source>
        <dbReference type="ARBA" id="ARBA00044777"/>
    </source>
</evidence>
<dbReference type="OrthoDB" id="9811016at2"/>
<dbReference type="PANTHER" id="PTHR33969">
    <property type="entry name" value="SEGREGATION AND CONDENSATION PROTEIN A"/>
    <property type="match status" value="1"/>
</dbReference>
<dbReference type="PANTHER" id="PTHR33969:SF2">
    <property type="entry name" value="SEGREGATION AND CONDENSATION PROTEIN A"/>
    <property type="match status" value="1"/>
</dbReference>
<evidence type="ECO:0000313" key="4">
    <source>
        <dbReference type="Proteomes" id="UP000272560"/>
    </source>
</evidence>
<dbReference type="AlphaFoldDB" id="A0A3A5M3E6"/>
<dbReference type="InterPro" id="IPR003768">
    <property type="entry name" value="ScpA"/>
</dbReference>
<dbReference type="RefSeq" id="WP_120149242.1">
    <property type="nucleotide sequence ID" value="NZ_QZVT01000005.1"/>
</dbReference>
<protein>
    <recommendedName>
        <fullName evidence="2">Segregation and condensation protein A</fullName>
    </recommendedName>
</protein>
<reference evidence="3 4" key="1">
    <citation type="submission" date="2018-09" db="EMBL/GenBank/DDBJ databases">
        <title>Novel species of Arthrobacter.</title>
        <authorList>
            <person name="Liu Q."/>
            <person name="Xin Y.-H."/>
        </authorList>
    </citation>
    <scope>NUCLEOTIDE SEQUENCE [LARGE SCALE GENOMIC DNA]</scope>
    <source>
        <strain evidence="3 4">Hz2</strain>
    </source>
</reference>
<dbReference type="EMBL" id="QZVT01000005">
    <property type="protein sequence ID" value="RJT79298.1"/>
    <property type="molecule type" value="Genomic_DNA"/>
</dbReference>
<keyword evidence="1" id="KW-0159">Chromosome partition</keyword>
<proteinExistence type="predicted"/>
<dbReference type="GO" id="GO:0007059">
    <property type="term" value="P:chromosome segregation"/>
    <property type="evidence" value="ECO:0007669"/>
    <property type="project" value="UniProtKB-KW"/>
</dbReference>
<name>A0A3A5M3E6_9MICC</name>
<keyword evidence="4" id="KW-1185">Reference proteome</keyword>